<dbReference type="EMBL" id="CP002394">
    <property type="protein sequence ID" value="ADU28780.1"/>
    <property type="molecule type" value="Genomic_DNA"/>
</dbReference>
<feature type="transmembrane region" description="Helical" evidence="1">
    <location>
        <begin position="217"/>
        <end position="241"/>
    </location>
</feature>
<protein>
    <submittedName>
        <fullName evidence="3">Glycerophosphoryl diester phosphodiesterase</fullName>
    </submittedName>
</protein>
<feature type="transmembrane region" description="Helical" evidence="1">
    <location>
        <begin position="323"/>
        <end position="343"/>
    </location>
</feature>
<proteinExistence type="predicted"/>
<evidence type="ECO:0000256" key="1">
    <source>
        <dbReference type="SAM" id="Phobius"/>
    </source>
</evidence>
<gene>
    <name evidence="3" type="ordered locus">Bcell_0498</name>
</gene>
<dbReference type="PROSITE" id="PS51704">
    <property type="entry name" value="GP_PDE"/>
    <property type="match status" value="1"/>
</dbReference>
<dbReference type="Proteomes" id="UP000001401">
    <property type="component" value="Chromosome"/>
</dbReference>
<dbReference type="eggNOG" id="COG0584">
    <property type="taxonomic scope" value="Bacteria"/>
</dbReference>
<dbReference type="InterPro" id="IPR030395">
    <property type="entry name" value="GP_PDE_dom"/>
</dbReference>
<reference evidence="3" key="1">
    <citation type="submission" date="2010-12" db="EMBL/GenBank/DDBJ databases">
        <title>Complete sequence of Bacillus cellulosilyticus DSM 2522.</title>
        <authorList>
            <consortium name="US DOE Joint Genome Institute"/>
            <person name="Lucas S."/>
            <person name="Copeland A."/>
            <person name="Lapidus A."/>
            <person name="Cheng J.-F."/>
            <person name="Bruce D."/>
            <person name="Goodwin L."/>
            <person name="Pitluck S."/>
            <person name="Chertkov O."/>
            <person name="Detter J.C."/>
            <person name="Han C."/>
            <person name="Tapia R."/>
            <person name="Land M."/>
            <person name="Hauser L."/>
            <person name="Jeffries C."/>
            <person name="Kyrpides N."/>
            <person name="Ivanova N."/>
            <person name="Mikhailova N."/>
            <person name="Brumm P."/>
            <person name="Mead D."/>
            <person name="Woyke T."/>
        </authorList>
    </citation>
    <scope>NUCLEOTIDE SEQUENCE [LARGE SCALE GENOMIC DNA]</scope>
    <source>
        <strain evidence="3">DSM 2522</strain>
    </source>
</reference>
<dbReference type="GO" id="GO:0006629">
    <property type="term" value="P:lipid metabolic process"/>
    <property type="evidence" value="ECO:0007669"/>
    <property type="project" value="InterPro"/>
</dbReference>
<dbReference type="STRING" id="649639.Bcell_0498"/>
<feature type="transmembrane region" description="Helical" evidence="1">
    <location>
        <begin position="69"/>
        <end position="94"/>
    </location>
</feature>
<dbReference type="Pfam" id="PF03009">
    <property type="entry name" value="GDPD"/>
    <property type="match status" value="1"/>
</dbReference>
<dbReference type="AlphaFoldDB" id="E6TXG6"/>
<keyword evidence="1" id="KW-0472">Membrane</keyword>
<dbReference type="eggNOG" id="COG4781">
    <property type="taxonomic scope" value="Bacteria"/>
</dbReference>
<sequence>MLRMLRSSIHDFSISYKKYLSFAFIYMLLTSFLFVPLISYIFNRMIKLMGTGSLLNAEVYKIGSSFPGLMGMLLISFLVSLILFLEFGVMILIAQQGYFRKRIYVSQALITTMRKFPKILGFGLFQIILITLLFIPFIELSVFPALLDFNIAIFLTSQLYGSSDLAIFIYLLIVILAIYLFIRFLFTLHYIFIEECSVWKSMQLSWKLTKKNNLKTIFYLILLNVLIFIVGFLFITMISYIPSLVETVAVGTFIQNYLVTFSSFMAIIFSLLLVPINVIIVTRLFYRYRKRNGEDIEDALNIYGSKSLITVEKRVKRFFSKRFTISAAVFIYVTSMFFINFTINDNLVYLNWNVQVAAHRGDLHSAPENSLSSIRSAIDKGVDAVEIDVMLTKDGEIILNHDYTFQRVAGVPDRVIEMTYEEVAEVDIGRLFSDEFIGEPVPTLEEAIIEVMDENVTFIIDVKIDSTGEDRRDELAKGIVDLVEQYDMVDVTYVQSFDYDVLQEVRQRNSDIKIGQILYLSAGNLSSLDVDFYTIRQTMLSERFIENARRLDREVWVWTVNLERNMREVLKYDIDGIITDYPERAQRVIGIDFAGEEELPMEGS</sequence>
<evidence type="ECO:0000313" key="4">
    <source>
        <dbReference type="Proteomes" id="UP000001401"/>
    </source>
</evidence>
<feature type="transmembrane region" description="Helical" evidence="1">
    <location>
        <begin position="20"/>
        <end position="42"/>
    </location>
</feature>
<dbReference type="PROSITE" id="PS50007">
    <property type="entry name" value="PIPLC_X_DOMAIN"/>
    <property type="match status" value="1"/>
</dbReference>
<feature type="domain" description="GP-PDE" evidence="2">
    <location>
        <begin position="354"/>
        <end position="589"/>
    </location>
</feature>
<dbReference type="Pfam" id="PF10110">
    <property type="entry name" value="GPDPase_memb"/>
    <property type="match status" value="1"/>
</dbReference>
<dbReference type="PANTHER" id="PTHR46211">
    <property type="entry name" value="GLYCEROPHOSPHORYL DIESTER PHOSPHODIESTERASE"/>
    <property type="match status" value="1"/>
</dbReference>
<dbReference type="SUPFAM" id="SSF51695">
    <property type="entry name" value="PLC-like phosphodiesterases"/>
    <property type="match status" value="1"/>
</dbReference>
<dbReference type="Gene3D" id="3.20.20.190">
    <property type="entry name" value="Phosphatidylinositol (PI) phosphodiesterase"/>
    <property type="match status" value="1"/>
</dbReference>
<dbReference type="PANTHER" id="PTHR46211:SF8">
    <property type="entry name" value="PHOSPHODIESTERASE"/>
    <property type="match status" value="1"/>
</dbReference>
<dbReference type="KEGG" id="bco:Bcell_0498"/>
<dbReference type="GO" id="GO:0008081">
    <property type="term" value="F:phosphoric diester hydrolase activity"/>
    <property type="evidence" value="ECO:0007669"/>
    <property type="project" value="InterPro"/>
</dbReference>
<dbReference type="HOGENOM" id="CLU_030006_15_1_9"/>
<dbReference type="InterPro" id="IPR018476">
    <property type="entry name" value="GlyceroP-diester-Pdiesterase_M"/>
</dbReference>
<name>E6TXG6_EVAC2</name>
<dbReference type="InterPro" id="IPR017946">
    <property type="entry name" value="PLC-like_Pdiesterase_TIM-brl"/>
</dbReference>
<feature type="transmembrane region" description="Helical" evidence="1">
    <location>
        <begin position="167"/>
        <end position="193"/>
    </location>
</feature>
<keyword evidence="4" id="KW-1185">Reference proteome</keyword>
<keyword evidence="1" id="KW-0812">Transmembrane</keyword>
<feature type="transmembrane region" description="Helical" evidence="1">
    <location>
        <begin position="119"/>
        <end position="147"/>
    </location>
</feature>
<evidence type="ECO:0000313" key="3">
    <source>
        <dbReference type="EMBL" id="ADU28780.1"/>
    </source>
</evidence>
<accession>E6TXG6</accession>
<evidence type="ECO:0000259" key="2">
    <source>
        <dbReference type="PROSITE" id="PS51704"/>
    </source>
</evidence>
<organism evidence="3 4">
    <name type="scientific">Evansella cellulosilytica (strain ATCC 21833 / DSM 2522 / FERM P-1141 / JCM 9156 / N-4)</name>
    <name type="common">Bacillus cellulosilyticus</name>
    <dbReference type="NCBI Taxonomy" id="649639"/>
    <lineage>
        <taxon>Bacteria</taxon>
        <taxon>Bacillati</taxon>
        <taxon>Bacillota</taxon>
        <taxon>Bacilli</taxon>
        <taxon>Bacillales</taxon>
        <taxon>Bacillaceae</taxon>
        <taxon>Evansella</taxon>
    </lineage>
</organism>
<feature type="transmembrane region" description="Helical" evidence="1">
    <location>
        <begin position="261"/>
        <end position="286"/>
    </location>
</feature>
<keyword evidence="1" id="KW-1133">Transmembrane helix</keyword>